<proteinExistence type="inferred from homology"/>
<dbReference type="PRINTS" id="PR00153">
    <property type="entry name" value="CSAPPISMRASE"/>
</dbReference>
<dbReference type="AlphaFoldDB" id="A0A9N9XJ95"/>
<organism evidence="10 11">
    <name type="scientific">Phyllotreta striolata</name>
    <name type="common">Striped flea beetle</name>
    <name type="synonym">Crioceris striolata</name>
    <dbReference type="NCBI Taxonomy" id="444603"/>
    <lineage>
        <taxon>Eukaryota</taxon>
        <taxon>Metazoa</taxon>
        <taxon>Ecdysozoa</taxon>
        <taxon>Arthropoda</taxon>
        <taxon>Hexapoda</taxon>
        <taxon>Insecta</taxon>
        <taxon>Pterygota</taxon>
        <taxon>Neoptera</taxon>
        <taxon>Endopterygota</taxon>
        <taxon>Coleoptera</taxon>
        <taxon>Polyphaga</taxon>
        <taxon>Cucujiformia</taxon>
        <taxon>Chrysomeloidea</taxon>
        <taxon>Chrysomelidae</taxon>
        <taxon>Galerucinae</taxon>
        <taxon>Alticini</taxon>
        <taxon>Phyllotreta</taxon>
    </lineage>
</organism>
<dbReference type="InterPro" id="IPR002130">
    <property type="entry name" value="Cyclophilin-type_PPIase_dom"/>
</dbReference>
<keyword evidence="3 7" id="KW-0732">Signal</keyword>
<evidence type="ECO:0000256" key="6">
    <source>
        <dbReference type="ARBA" id="ARBA00056644"/>
    </source>
</evidence>
<feature type="chain" id="PRO_5040547321" description="Peptidyl-prolyl cis-trans isomerase" evidence="7">
    <location>
        <begin position="20"/>
        <end position="241"/>
    </location>
</feature>
<gene>
    <name evidence="10" type="ORF">PHYEVI_LOCUS317</name>
</gene>
<dbReference type="Pfam" id="PF00160">
    <property type="entry name" value="Pro_isomerase"/>
    <property type="match status" value="1"/>
</dbReference>
<dbReference type="SUPFAM" id="SSF50891">
    <property type="entry name" value="Cyclophilin-like"/>
    <property type="match status" value="1"/>
</dbReference>
<keyword evidence="5 7" id="KW-0413">Isomerase</keyword>
<dbReference type="Gene3D" id="2.40.100.10">
    <property type="entry name" value="Cyclophilin-like"/>
    <property type="match status" value="1"/>
</dbReference>
<keyword evidence="8" id="KW-1133">Transmembrane helix</keyword>
<evidence type="ECO:0000256" key="2">
    <source>
        <dbReference type="ARBA" id="ARBA00007365"/>
    </source>
</evidence>
<feature type="signal peptide" evidence="7">
    <location>
        <begin position="1"/>
        <end position="19"/>
    </location>
</feature>
<dbReference type="GO" id="GO:0016018">
    <property type="term" value="F:cyclosporin A binding"/>
    <property type="evidence" value="ECO:0007669"/>
    <property type="project" value="TreeGrafter"/>
</dbReference>
<dbReference type="GO" id="GO:0006457">
    <property type="term" value="P:protein folding"/>
    <property type="evidence" value="ECO:0007669"/>
    <property type="project" value="TreeGrafter"/>
</dbReference>
<comment type="function">
    <text evidence="6">PPIases accelerate the folding of proteins. It catalyzes the cis-trans isomerization of proline imidic peptide bonds in oligopeptides. Acts on the folding of rhodopsin RH1 and RH2 (but not RH3) and is required for visual transduction.</text>
</comment>
<feature type="domain" description="PPIase cyclophilin-type" evidence="9">
    <location>
        <begin position="29"/>
        <end position="187"/>
    </location>
</feature>
<sequence length="241" mass="27164">MGFKFVVFIFLLIVSRNECKKYKITDQVYFDVQIDNEFLGKIIIGLFGEVAPLTCRNFIELATIGVDGKTYVGTKFHTSIQRIMIQGGDIENDDGTGSMSIYGRYFDDENFTIKHESAGLVAMANSGPNTNGCQFIITTMACPWLDEKNVIFGKVIKGAEVVHKIEHLKTDVNDKILRKVFISGAGVIKTDPFYETPKNYELSLWAWLKAGWFPLSFSFAILIFFQFIMAQLNKYELGGGN</sequence>
<evidence type="ECO:0000259" key="9">
    <source>
        <dbReference type="PROSITE" id="PS50072"/>
    </source>
</evidence>
<dbReference type="GO" id="GO:0005737">
    <property type="term" value="C:cytoplasm"/>
    <property type="evidence" value="ECO:0007669"/>
    <property type="project" value="TreeGrafter"/>
</dbReference>
<keyword evidence="4 7" id="KW-0697">Rotamase</keyword>
<keyword evidence="11" id="KW-1185">Reference proteome</keyword>
<evidence type="ECO:0000256" key="1">
    <source>
        <dbReference type="ARBA" id="ARBA00000971"/>
    </source>
</evidence>
<protein>
    <recommendedName>
        <fullName evidence="7">Peptidyl-prolyl cis-trans isomerase</fullName>
        <shortName evidence="7">PPIase</shortName>
        <ecNumber evidence="7">5.2.1.8</ecNumber>
    </recommendedName>
</protein>
<keyword evidence="8" id="KW-0472">Membrane</keyword>
<evidence type="ECO:0000313" key="10">
    <source>
        <dbReference type="EMBL" id="CAG9853850.1"/>
    </source>
</evidence>
<dbReference type="EMBL" id="OU900094">
    <property type="protein sequence ID" value="CAG9853850.1"/>
    <property type="molecule type" value="Genomic_DNA"/>
</dbReference>
<dbReference type="PANTHER" id="PTHR11071:SF559">
    <property type="entry name" value="PEPTIDYL-PROLYL CIS-TRANS ISOMERASE"/>
    <property type="match status" value="1"/>
</dbReference>
<name>A0A9N9XJ95_PHYSR</name>
<evidence type="ECO:0000256" key="3">
    <source>
        <dbReference type="ARBA" id="ARBA00022729"/>
    </source>
</evidence>
<evidence type="ECO:0000256" key="4">
    <source>
        <dbReference type="ARBA" id="ARBA00023110"/>
    </source>
</evidence>
<dbReference type="PROSITE" id="PS50072">
    <property type="entry name" value="CSA_PPIASE_2"/>
    <property type="match status" value="1"/>
</dbReference>
<dbReference type="PANTHER" id="PTHR11071">
    <property type="entry name" value="PEPTIDYL-PROLYL CIS-TRANS ISOMERASE"/>
    <property type="match status" value="1"/>
</dbReference>
<evidence type="ECO:0000256" key="7">
    <source>
        <dbReference type="RuleBase" id="RU363019"/>
    </source>
</evidence>
<dbReference type="InterPro" id="IPR029000">
    <property type="entry name" value="Cyclophilin-like_dom_sf"/>
</dbReference>
<dbReference type="GO" id="GO:0003755">
    <property type="term" value="F:peptidyl-prolyl cis-trans isomerase activity"/>
    <property type="evidence" value="ECO:0007669"/>
    <property type="project" value="UniProtKB-UniRule"/>
</dbReference>
<evidence type="ECO:0000256" key="5">
    <source>
        <dbReference type="ARBA" id="ARBA00023235"/>
    </source>
</evidence>
<comment type="catalytic activity">
    <reaction evidence="1 7">
        <text>[protein]-peptidylproline (omega=180) = [protein]-peptidylproline (omega=0)</text>
        <dbReference type="Rhea" id="RHEA:16237"/>
        <dbReference type="Rhea" id="RHEA-COMP:10747"/>
        <dbReference type="Rhea" id="RHEA-COMP:10748"/>
        <dbReference type="ChEBI" id="CHEBI:83833"/>
        <dbReference type="ChEBI" id="CHEBI:83834"/>
        <dbReference type="EC" id="5.2.1.8"/>
    </reaction>
</comment>
<evidence type="ECO:0000256" key="8">
    <source>
        <dbReference type="SAM" id="Phobius"/>
    </source>
</evidence>
<feature type="transmembrane region" description="Helical" evidence="8">
    <location>
        <begin position="204"/>
        <end position="225"/>
    </location>
</feature>
<accession>A0A9N9XJ95</accession>
<dbReference type="Proteomes" id="UP001153712">
    <property type="component" value="Chromosome 1"/>
</dbReference>
<dbReference type="EC" id="5.2.1.8" evidence="7"/>
<dbReference type="FunFam" id="2.40.100.10:FF:000019">
    <property type="entry name" value="Peptidyl-prolyl cis-trans isomerase"/>
    <property type="match status" value="1"/>
</dbReference>
<reference evidence="10" key="1">
    <citation type="submission" date="2022-01" db="EMBL/GenBank/DDBJ databases">
        <authorList>
            <person name="King R."/>
        </authorList>
    </citation>
    <scope>NUCLEOTIDE SEQUENCE</scope>
</reference>
<comment type="similarity">
    <text evidence="2 7">Belongs to the cyclophilin-type PPIase family.</text>
</comment>
<evidence type="ECO:0000313" key="11">
    <source>
        <dbReference type="Proteomes" id="UP001153712"/>
    </source>
</evidence>
<keyword evidence="8" id="KW-0812">Transmembrane</keyword>
<dbReference type="OrthoDB" id="10064525at2759"/>